<comment type="similarity">
    <text evidence="4">Belongs to the CCDC181 family.</text>
</comment>
<feature type="region of interest" description="Disordered" evidence="14">
    <location>
        <begin position="172"/>
        <end position="197"/>
    </location>
</feature>
<feature type="compositionally biased region" description="Basic and acidic residues" evidence="14">
    <location>
        <begin position="533"/>
        <end position="548"/>
    </location>
</feature>
<keyword evidence="6" id="KW-0963">Cytoplasm</keyword>
<dbReference type="EMBL" id="JARAKH010000030">
    <property type="protein sequence ID" value="KAK8387496.1"/>
    <property type="molecule type" value="Genomic_DNA"/>
</dbReference>
<keyword evidence="11" id="KW-0206">Cytoskeleton</keyword>
<evidence type="ECO:0000256" key="1">
    <source>
        <dbReference type="ARBA" id="ARBA00002213"/>
    </source>
</evidence>
<feature type="compositionally biased region" description="Basic and acidic residues" evidence="14">
    <location>
        <begin position="474"/>
        <end position="484"/>
    </location>
</feature>
<evidence type="ECO:0000256" key="4">
    <source>
        <dbReference type="ARBA" id="ARBA00005737"/>
    </source>
</evidence>
<evidence type="ECO:0000256" key="3">
    <source>
        <dbReference type="ARBA" id="ARBA00004245"/>
    </source>
</evidence>
<evidence type="ECO:0000256" key="10">
    <source>
        <dbReference type="ARBA" id="ARBA00023069"/>
    </source>
</evidence>
<gene>
    <name evidence="15" type="ORF">O3P69_018203</name>
</gene>
<comment type="function">
    <text evidence="1">Microtubule-binding protein that localizes to the microtubular manchette of elongating spermatids.</text>
</comment>
<dbReference type="InterPro" id="IPR026687">
    <property type="entry name" value="CCDC181"/>
</dbReference>
<evidence type="ECO:0000256" key="2">
    <source>
        <dbReference type="ARBA" id="ARBA00004230"/>
    </source>
</evidence>
<keyword evidence="7" id="KW-0493">Microtubule</keyword>
<dbReference type="GO" id="GO:0005874">
    <property type="term" value="C:microtubule"/>
    <property type="evidence" value="ECO:0007669"/>
    <property type="project" value="UniProtKB-KW"/>
</dbReference>
<evidence type="ECO:0000256" key="5">
    <source>
        <dbReference type="ARBA" id="ARBA00022306"/>
    </source>
</evidence>
<keyword evidence="8" id="KW-0282">Flagellum</keyword>
<organism evidence="15 16">
    <name type="scientific">Scylla paramamosain</name>
    <name type="common">Mud crab</name>
    <dbReference type="NCBI Taxonomy" id="85552"/>
    <lineage>
        <taxon>Eukaryota</taxon>
        <taxon>Metazoa</taxon>
        <taxon>Ecdysozoa</taxon>
        <taxon>Arthropoda</taxon>
        <taxon>Crustacea</taxon>
        <taxon>Multicrustacea</taxon>
        <taxon>Malacostraca</taxon>
        <taxon>Eumalacostraca</taxon>
        <taxon>Eucarida</taxon>
        <taxon>Decapoda</taxon>
        <taxon>Pleocyemata</taxon>
        <taxon>Brachyura</taxon>
        <taxon>Eubrachyura</taxon>
        <taxon>Portunoidea</taxon>
        <taxon>Portunidae</taxon>
        <taxon>Portuninae</taxon>
        <taxon>Scylla</taxon>
    </lineage>
</organism>
<keyword evidence="10" id="KW-0969">Cilium</keyword>
<accession>A0AAW0TJC9</accession>
<reference evidence="15 16" key="1">
    <citation type="submission" date="2023-03" db="EMBL/GenBank/DDBJ databases">
        <title>High-quality genome of Scylla paramamosain provides insights in environmental adaptation.</title>
        <authorList>
            <person name="Zhang L."/>
        </authorList>
    </citation>
    <scope>NUCLEOTIDE SEQUENCE [LARGE SCALE GENOMIC DNA]</scope>
    <source>
        <strain evidence="15">LZ_2023a</strain>
        <tissue evidence="15">Muscle</tissue>
    </source>
</reference>
<dbReference type="PANTHER" id="PTHR14320:SF2">
    <property type="entry name" value="COILED-COIL DOMAIN-CONTAINING PROTEIN 181"/>
    <property type="match status" value="1"/>
</dbReference>
<feature type="region of interest" description="Disordered" evidence="14">
    <location>
        <begin position="334"/>
        <end position="583"/>
    </location>
</feature>
<feature type="region of interest" description="Disordered" evidence="14">
    <location>
        <begin position="646"/>
        <end position="666"/>
    </location>
</feature>
<feature type="compositionally biased region" description="Polar residues" evidence="14">
    <location>
        <begin position="335"/>
        <end position="344"/>
    </location>
</feature>
<keyword evidence="12" id="KW-0966">Cell projection</keyword>
<dbReference type="GO" id="GO:0031514">
    <property type="term" value="C:motile cilium"/>
    <property type="evidence" value="ECO:0007669"/>
    <property type="project" value="UniProtKB-SubCell"/>
</dbReference>
<dbReference type="Proteomes" id="UP001487740">
    <property type="component" value="Unassembled WGS sequence"/>
</dbReference>
<evidence type="ECO:0000256" key="13">
    <source>
        <dbReference type="ARBA" id="ARBA00047162"/>
    </source>
</evidence>
<protein>
    <recommendedName>
        <fullName evidence="5">Coiled-coil domain-containing protein 181</fullName>
    </recommendedName>
</protein>
<feature type="compositionally biased region" description="Low complexity" evidence="14">
    <location>
        <begin position="422"/>
        <end position="455"/>
    </location>
</feature>
<comment type="subunit">
    <text evidence="13">Homodimer. Interacts with HOOK1. Interacts with HOOK2. Interacts with HOOK3.</text>
</comment>
<evidence type="ECO:0000313" key="15">
    <source>
        <dbReference type="EMBL" id="KAK8387496.1"/>
    </source>
</evidence>
<evidence type="ECO:0000256" key="9">
    <source>
        <dbReference type="ARBA" id="ARBA00023054"/>
    </source>
</evidence>
<feature type="compositionally biased region" description="Low complexity" evidence="14">
    <location>
        <begin position="561"/>
        <end position="572"/>
    </location>
</feature>
<dbReference type="PANTHER" id="PTHR14320">
    <property type="entry name" value="COILED-COIL DOMAIN-CONTAINING PROTEIN 181"/>
    <property type="match status" value="1"/>
</dbReference>
<dbReference type="GO" id="GO:0008017">
    <property type="term" value="F:microtubule binding"/>
    <property type="evidence" value="ECO:0007669"/>
    <property type="project" value="InterPro"/>
</dbReference>
<evidence type="ECO:0000256" key="11">
    <source>
        <dbReference type="ARBA" id="ARBA00023212"/>
    </source>
</evidence>
<keyword evidence="9" id="KW-0175">Coiled coil</keyword>
<evidence type="ECO:0000313" key="16">
    <source>
        <dbReference type="Proteomes" id="UP001487740"/>
    </source>
</evidence>
<sequence length="681" mass="75653">MPAPDVDLVPYDMTERLKEVNRALIEDPTPAECDRTITIRFREVIADYHSPRDDFPSDSDDGYGDSSDILYDAEDDDGGEGITSLTSEIKAVLGGNFNVVDQTASFIEENESLNIAPEGHAKLLDVPKLQLNGQQDDIHAFADENLPELVETSYVPDEKHFPMNASCQEFPVRGIKSPENEESLPEESYDTKTEDKEQVVEQIDVVNEGSVSVVEVSEKVHLEKEPRSFGDIKAHEETTTISPVSLFPADNCSDALDSISFNPPPKSDLDFASFDYSDDFEDFQEESEDTGKEKSQMEELILLSSPNKECPPKIMPDPLSEPIFTTETVAIMEGLSSSQNTQKPASLRSKREPVFHKVQSPSIERKKKKSIELTKPISSDTVRTKTKHTGASTPVIKPALLSSDKLNTIKNNESGRHRNRISTSSSSASSSSLSSASSSASSSSSSSASSYSISRARGRSRTSISGPVRPTAHRSSDNAGKRSNIDSSSGGGSPARPPTSGPHNSLAVASSGPARGNRLSPPARVRKAASASDLHKMTEEVDDRRQQNDKVFQAWLRQKNKQAAQNKKQQQKPTGKRTAAEIAERRAQAEEAFQVWLSRKRDQLRLEKKLRGERRRLEDQSRYARTKNECEVAYKEWCRRKREEVRTTTRSGGAVPRSQSLERPWMQEKTRKLYSAYLNNR</sequence>
<name>A0AAW0TJC9_SCYPA</name>
<evidence type="ECO:0000256" key="7">
    <source>
        <dbReference type="ARBA" id="ARBA00022701"/>
    </source>
</evidence>
<comment type="caution">
    <text evidence="15">The sequence shown here is derived from an EMBL/GenBank/DDBJ whole genome shotgun (WGS) entry which is preliminary data.</text>
</comment>
<evidence type="ECO:0000256" key="8">
    <source>
        <dbReference type="ARBA" id="ARBA00022846"/>
    </source>
</evidence>
<keyword evidence="16" id="KW-1185">Reference proteome</keyword>
<proteinExistence type="inferred from homology"/>
<feature type="region of interest" description="Disordered" evidence="14">
    <location>
        <begin position="49"/>
        <end position="82"/>
    </location>
</feature>
<evidence type="ECO:0000256" key="14">
    <source>
        <dbReference type="SAM" id="MobiDB-lite"/>
    </source>
</evidence>
<comment type="subcellular location">
    <subcellularLocation>
        <location evidence="2">Cell projection</location>
        <location evidence="2">Cilium</location>
        <location evidence="2">Flagellum</location>
    </subcellularLocation>
    <subcellularLocation>
        <location evidence="3">Cytoplasm</location>
        <location evidence="3">Cytoskeleton</location>
    </subcellularLocation>
</comment>
<evidence type="ECO:0000256" key="12">
    <source>
        <dbReference type="ARBA" id="ARBA00023273"/>
    </source>
</evidence>
<dbReference type="AlphaFoldDB" id="A0AAW0TJC9"/>
<evidence type="ECO:0000256" key="6">
    <source>
        <dbReference type="ARBA" id="ARBA00022490"/>
    </source>
</evidence>